<feature type="domain" description="DUF4817" evidence="1">
    <location>
        <begin position="20"/>
        <end position="65"/>
    </location>
</feature>
<dbReference type="AlphaFoldDB" id="A0AA38MH08"/>
<organism evidence="2 3">
    <name type="scientific">Zophobas morio</name>
    <dbReference type="NCBI Taxonomy" id="2755281"/>
    <lineage>
        <taxon>Eukaryota</taxon>
        <taxon>Metazoa</taxon>
        <taxon>Ecdysozoa</taxon>
        <taxon>Arthropoda</taxon>
        <taxon>Hexapoda</taxon>
        <taxon>Insecta</taxon>
        <taxon>Pterygota</taxon>
        <taxon>Neoptera</taxon>
        <taxon>Endopterygota</taxon>
        <taxon>Coleoptera</taxon>
        <taxon>Polyphaga</taxon>
        <taxon>Cucujiformia</taxon>
        <taxon>Tenebrionidae</taxon>
        <taxon>Zophobas</taxon>
    </lineage>
</organism>
<evidence type="ECO:0000313" key="2">
    <source>
        <dbReference type="EMBL" id="KAJ3655539.1"/>
    </source>
</evidence>
<comment type="caution">
    <text evidence="2">The sequence shown here is derived from an EMBL/GenBank/DDBJ whole genome shotgun (WGS) entry which is preliminary data.</text>
</comment>
<dbReference type="EMBL" id="JALNTZ010000004">
    <property type="protein sequence ID" value="KAJ3655539.1"/>
    <property type="molecule type" value="Genomic_DNA"/>
</dbReference>
<proteinExistence type="predicted"/>
<reference evidence="2" key="1">
    <citation type="journal article" date="2023" name="G3 (Bethesda)">
        <title>Whole genome assemblies of Zophobas morio and Tenebrio molitor.</title>
        <authorList>
            <person name="Kaur S."/>
            <person name="Stinson S.A."/>
            <person name="diCenzo G.C."/>
        </authorList>
    </citation>
    <scope>NUCLEOTIDE SEQUENCE</scope>
    <source>
        <strain evidence="2">QUZm001</strain>
    </source>
</reference>
<evidence type="ECO:0000313" key="3">
    <source>
        <dbReference type="Proteomes" id="UP001168821"/>
    </source>
</evidence>
<gene>
    <name evidence="2" type="ORF">Zmor_014665</name>
</gene>
<dbReference type="Proteomes" id="UP001168821">
    <property type="component" value="Unassembled WGS sequence"/>
</dbReference>
<protein>
    <recommendedName>
        <fullName evidence="1">DUF4817 domain-containing protein</fullName>
    </recommendedName>
</protein>
<dbReference type="Pfam" id="PF16087">
    <property type="entry name" value="DUF4817"/>
    <property type="match status" value="1"/>
</dbReference>
<dbReference type="InterPro" id="IPR032135">
    <property type="entry name" value="DUF4817"/>
</dbReference>
<accession>A0AA38MH08</accession>
<name>A0AA38MH08_9CUCU</name>
<sequence>MYQLVAIVCSVNVLNFYNSERIDMIMLYGEVDGNARLARGLWIERFPNRTISCARIFTSVVQHFRDHDTFKLQTYDRGRHRSERILQVEGKILECVEARHQDSPTCS</sequence>
<evidence type="ECO:0000259" key="1">
    <source>
        <dbReference type="Pfam" id="PF16087"/>
    </source>
</evidence>
<keyword evidence="3" id="KW-1185">Reference proteome</keyword>